<accession>A0A4S8KRU5</accession>
<feature type="compositionally biased region" description="Polar residues" evidence="1">
    <location>
        <begin position="139"/>
        <end position="163"/>
    </location>
</feature>
<protein>
    <submittedName>
        <fullName evidence="3">Uncharacterized protein</fullName>
    </submittedName>
</protein>
<evidence type="ECO:0000313" key="4">
    <source>
        <dbReference type="Proteomes" id="UP000297245"/>
    </source>
</evidence>
<organism evidence="3 4">
    <name type="scientific">Dendrothele bispora (strain CBS 962.96)</name>
    <dbReference type="NCBI Taxonomy" id="1314807"/>
    <lineage>
        <taxon>Eukaryota</taxon>
        <taxon>Fungi</taxon>
        <taxon>Dikarya</taxon>
        <taxon>Basidiomycota</taxon>
        <taxon>Agaricomycotina</taxon>
        <taxon>Agaricomycetes</taxon>
        <taxon>Agaricomycetidae</taxon>
        <taxon>Agaricales</taxon>
        <taxon>Agaricales incertae sedis</taxon>
        <taxon>Dendrothele</taxon>
    </lineage>
</organism>
<evidence type="ECO:0000313" key="3">
    <source>
        <dbReference type="EMBL" id="THU78400.1"/>
    </source>
</evidence>
<evidence type="ECO:0000256" key="2">
    <source>
        <dbReference type="SAM" id="Phobius"/>
    </source>
</evidence>
<name>A0A4S8KRU5_DENBC</name>
<keyword evidence="4" id="KW-1185">Reference proteome</keyword>
<dbReference type="EMBL" id="ML180199">
    <property type="protein sequence ID" value="THU78400.1"/>
    <property type="molecule type" value="Genomic_DNA"/>
</dbReference>
<reference evidence="3 4" key="1">
    <citation type="journal article" date="2019" name="Nat. Ecol. Evol.">
        <title>Megaphylogeny resolves global patterns of mushroom evolution.</title>
        <authorList>
            <person name="Varga T."/>
            <person name="Krizsan K."/>
            <person name="Foldi C."/>
            <person name="Dima B."/>
            <person name="Sanchez-Garcia M."/>
            <person name="Sanchez-Ramirez S."/>
            <person name="Szollosi G.J."/>
            <person name="Szarkandi J.G."/>
            <person name="Papp V."/>
            <person name="Albert L."/>
            <person name="Andreopoulos W."/>
            <person name="Angelini C."/>
            <person name="Antonin V."/>
            <person name="Barry K.W."/>
            <person name="Bougher N.L."/>
            <person name="Buchanan P."/>
            <person name="Buyck B."/>
            <person name="Bense V."/>
            <person name="Catcheside P."/>
            <person name="Chovatia M."/>
            <person name="Cooper J."/>
            <person name="Damon W."/>
            <person name="Desjardin D."/>
            <person name="Finy P."/>
            <person name="Geml J."/>
            <person name="Haridas S."/>
            <person name="Hughes K."/>
            <person name="Justo A."/>
            <person name="Karasinski D."/>
            <person name="Kautmanova I."/>
            <person name="Kiss B."/>
            <person name="Kocsube S."/>
            <person name="Kotiranta H."/>
            <person name="LaButti K.M."/>
            <person name="Lechner B.E."/>
            <person name="Liimatainen K."/>
            <person name="Lipzen A."/>
            <person name="Lukacs Z."/>
            <person name="Mihaltcheva S."/>
            <person name="Morgado L.N."/>
            <person name="Niskanen T."/>
            <person name="Noordeloos M.E."/>
            <person name="Ohm R.A."/>
            <person name="Ortiz-Santana B."/>
            <person name="Ovrebo C."/>
            <person name="Racz N."/>
            <person name="Riley R."/>
            <person name="Savchenko A."/>
            <person name="Shiryaev A."/>
            <person name="Soop K."/>
            <person name="Spirin V."/>
            <person name="Szebenyi C."/>
            <person name="Tomsovsky M."/>
            <person name="Tulloss R.E."/>
            <person name="Uehling J."/>
            <person name="Grigoriev I.V."/>
            <person name="Vagvolgyi C."/>
            <person name="Papp T."/>
            <person name="Martin F.M."/>
            <person name="Miettinen O."/>
            <person name="Hibbett D.S."/>
            <person name="Nagy L.G."/>
        </authorList>
    </citation>
    <scope>NUCLEOTIDE SEQUENCE [LARGE SCALE GENOMIC DNA]</scope>
    <source>
        <strain evidence="3 4">CBS 962.96</strain>
    </source>
</reference>
<feature type="region of interest" description="Disordered" evidence="1">
    <location>
        <begin position="120"/>
        <end position="178"/>
    </location>
</feature>
<keyword evidence="2" id="KW-1133">Transmembrane helix</keyword>
<sequence>MTPSYSSDVLVKSYVSILSLRAQDPRAVHICLRGSILAIMVSVTPLVFVTPILHFLFLYYYYYGICSAFHIFTARGLGILHSYPSPRVLCVLIYSVALALYSLYITTFISRTMSETPVPSNIPSSSTLSGPTNSPPSQPASYVSNTTESLGASDGPSGTNVTESPDMPSRPSGGVDQSVTDKCLGIIKEFENGTKSKMWAWFGIQNAIVGALGGEGNKERRNTALGFYYQLLEDTDAKLKSVVATEPKSLRPERNSDKRSSNKQKGRASSGGISK</sequence>
<keyword evidence="2" id="KW-0812">Transmembrane</keyword>
<keyword evidence="2" id="KW-0472">Membrane</keyword>
<dbReference type="AlphaFoldDB" id="A0A4S8KRU5"/>
<dbReference type="Proteomes" id="UP000297245">
    <property type="component" value="Unassembled WGS sequence"/>
</dbReference>
<proteinExistence type="predicted"/>
<evidence type="ECO:0000256" key="1">
    <source>
        <dbReference type="SAM" id="MobiDB-lite"/>
    </source>
</evidence>
<feature type="transmembrane region" description="Helical" evidence="2">
    <location>
        <begin position="30"/>
        <end position="53"/>
    </location>
</feature>
<feature type="region of interest" description="Disordered" evidence="1">
    <location>
        <begin position="243"/>
        <end position="275"/>
    </location>
</feature>
<feature type="compositionally biased region" description="Polar residues" evidence="1">
    <location>
        <begin position="120"/>
        <end position="132"/>
    </location>
</feature>
<feature type="transmembrane region" description="Helical" evidence="2">
    <location>
        <begin position="89"/>
        <end position="109"/>
    </location>
</feature>
<feature type="transmembrane region" description="Helical" evidence="2">
    <location>
        <begin position="59"/>
        <end position="77"/>
    </location>
</feature>
<feature type="compositionally biased region" description="Basic and acidic residues" evidence="1">
    <location>
        <begin position="248"/>
        <end position="260"/>
    </location>
</feature>
<gene>
    <name evidence="3" type="ORF">K435DRAFT_811584</name>
</gene>